<feature type="transmembrane region" description="Helical" evidence="9">
    <location>
        <begin position="52"/>
        <end position="76"/>
    </location>
</feature>
<dbReference type="NCBIfam" id="TIGR00810">
    <property type="entry name" value="secG"/>
    <property type="match status" value="1"/>
</dbReference>
<evidence type="ECO:0000256" key="6">
    <source>
        <dbReference type="ARBA" id="ARBA00022989"/>
    </source>
</evidence>
<dbReference type="AlphaFoldDB" id="A0A955L589"/>
<evidence type="ECO:0000256" key="5">
    <source>
        <dbReference type="ARBA" id="ARBA00022927"/>
    </source>
</evidence>
<keyword evidence="4 9" id="KW-0812">Transmembrane</keyword>
<dbReference type="Proteomes" id="UP000783287">
    <property type="component" value="Unassembled WGS sequence"/>
</dbReference>
<keyword evidence="8 9" id="KW-0472">Membrane</keyword>
<evidence type="ECO:0000256" key="2">
    <source>
        <dbReference type="ARBA" id="ARBA00008445"/>
    </source>
</evidence>
<comment type="caution">
    <text evidence="10">The sequence shown here is derived from an EMBL/GenBank/DDBJ whole genome shotgun (WGS) entry which is preliminary data.</text>
</comment>
<evidence type="ECO:0000313" key="11">
    <source>
        <dbReference type="Proteomes" id="UP000783287"/>
    </source>
</evidence>
<comment type="similarity">
    <text evidence="2 9">Belongs to the SecG family.</text>
</comment>
<reference evidence="10" key="2">
    <citation type="journal article" date="2021" name="Microbiome">
        <title>Successional dynamics and alternative stable states in a saline activated sludge microbial community over 9 years.</title>
        <authorList>
            <person name="Wang Y."/>
            <person name="Ye J."/>
            <person name="Ju F."/>
            <person name="Liu L."/>
            <person name="Boyd J.A."/>
            <person name="Deng Y."/>
            <person name="Parks D.H."/>
            <person name="Jiang X."/>
            <person name="Yin X."/>
            <person name="Woodcroft B.J."/>
            <person name="Tyson G.W."/>
            <person name="Hugenholtz P."/>
            <person name="Polz M.F."/>
            <person name="Zhang T."/>
        </authorList>
    </citation>
    <scope>NUCLEOTIDE SEQUENCE</scope>
    <source>
        <strain evidence="10">HKST-UBA14</strain>
    </source>
</reference>
<name>A0A955L589_9BACT</name>
<keyword evidence="9" id="KW-1003">Cell membrane</keyword>
<dbReference type="GO" id="GO:0005886">
    <property type="term" value="C:plasma membrane"/>
    <property type="evidence" value="ECO:0007669"/>
    <property type="project" value="UniProtKB-SubCell"/>
</dbReference>
<evidence type="ECO:0000256" key="4">
    <source>
        <dbReference type="ARBA" id="ARBA00022692"/>
    </source>
</evidence>
<evidence type="ECO:0000313" key="10">
    <source>
        <dbReference type="EMBL" id="MCA9383305.1"/>
    </source>
</evidence>
<reference evidence="10" key="1">
    <citation type="submission" date="2020-04" db="EMBL/GenBank/DDBJ databases">
        <authorList>
            <person name="Zhang T."/>
        </authorList>
    </citation>
    <scope>NUCLEOTIDE SEQUENCE</scope>
    <source>
        <strain evidence="10">HKST-UBA14</strain>
    </source>
</reference>
<dbReference type="Pfam" id="PF03840">
    <property type="entry name" value="SecG"/>
    <property type="match status" value="1"/>
</dbReference>
<accession>A0A955L589</accession>
<dbReference type="GO" id="GO:0015450">
    <property type="term" value="F:protein-transporting ATPase activity"/>
    <property type="evidence" value="ECO:0007669"/>
    <property type="project" value="UniProtKB-UniRule"/>
</dbReference>
<keyword evidence="3 9" id="KW-0813">Transport</keyword>
<dbReference type="EMBL" id="JAGQLK010000051">
    <property type="protein sequence ID" value="MCA9383305.1"/>
    <property type="molecule type" value="Genomic_DNA"/>
</dbReference>
<keyword evidence="6 9" id="KW-1133">Transmembrane helix</keyword>
<evidence type="ECO:0000256" key="7">
    <source>
        <dbReference type="ARBA" id="ARBA00023010"/>
    </source>
</evidence>
<gene>
    <name evidence="10" type="primary">secG</name>
    <name evidence="10" type="ORF">KC909_02990</name>
</gene>
<comment type="function">
    <text evidence="9">Involved in protein export. Participates in an early event of protein translocation.</text>
</comment>
<evidence type="ECO:0000256" key="8">
    <source>
        <dbReference type="ARBA" id="ARBA00023136"/>
    </source>
</evidence>
<keyword evidence="7 9" id="KW-0811">Translocation</keyword>
<comment type="subcellular location">
    <subcellularLocation>
        <location evidence="9">Cell membrane</location>
        <topology evidence="9">Multi-pass membrane protein</topology>
    </subcellularLocation>
    <subcellularLocation>
        <location evidence="1">Membrane</location>
        <topology evidence="1">Multi-pass membrane protein</topology>
    </subcellularLocation>
</comment>
<sequence length="78" mass="8227">MDLKNILNAIEVFLSVVLIILILLQQQGSGLGTMFGGAGGESYRSKRGAEKLLFNLSIASLVFFVVNGIAIAVLSAQS</sequence>
<protein>
    <recommendedName>
        <fullName evidence="9">Protein-export membrane protein SecG</fullName>
    </recommendedName>
</protein>
<evidence type="ECO:0000256" key="3">
    <source>
        <dbReference type="ARBA" id="ARBA00022448"/>
    </source>
</evidence>
<evidence type="ECO:0000256" key="1">
    <source>
        <dbReference type="ARBA" id="ARBA00004141"/>
    </source>
</evidence>
<dbReference type="InterPro" id="IPR004692">
    <property type="entry name" value="SecG"/>
</dbReference>
<keyword evidence="5 9" id="KW-0653">Protein transport</keyword>
<organism evidence="10 11">
    <name type="scientific">Candidatus Dojkabacteria bacterium</name>
    <dbReference type="NCBI Taxonomy" id="2099670"/>
    <lineage>
        <taxon>Bacteria</taxon>
        <taxon>Candidatus Dojkabacteria</taxon>
    </lineage>
</organism>
<evidence type="ECO:0000256" key="9">
    <source>
        <dbReference type="RuleBase" id="RU365087"/>
    </source>
</evidence>
<dbReference type="GO" id="GO:0009306">
    <property type="term" value="P:protein secretion"/>
    <property type="evidence" value="ECO:0007669"/>
    <property type="project" value="UniProtKB-UniRule"/>
</dbReference>
<proteinExistence type="inferred from homology"/>
<feature type="transmembrane region" description="Helical" evidence="9">
    <location>
        <begin position="6"/>
        <end position="24"/>
    </location>
</feature>